<reference evidence="1 2" key="1">
    <citation type="submission" date="2015-09" db="EMBL/GenBank/DDBJ databases">
        <title>Aphanizomenon flos-aquae WA102.</title>
        <authorList>
            <person name="Driscoll C."/>
        </authorList>
    </citation>
    <scope>NUCLEOTIDE SEQUENCE [LARGE SCALE GENOMIC DNA]</scope>
    <source>
        <strain evidence="1">WA102</strain>
    </source>
</reference>
<dbReference type="AlphaFoldDB" id="A0A1B7W3Z0"/>
<feature type="non-terminal residue" evidence="1">
    <location>
        <position position="1"/>
    </location>
</feature>
<gene>
    <name evidence="1" type="ORF">AN484_28600</name>
</gene>
<name>A0A1B7W3Z0_APHFL</name>
<dbReference type="Proteomes" id="UP000092093">
    <property type="component" value="Unassembled WGS sequence"/>
</dbReference>
<sequence length="85" mass="9997">FLHESTPSRPQFRFPKIFRFLFRIRGVIRIRKRLPGVGHSAGSDSAVWATARDQTKIFAKNRIKIICNFREKYETNCENLAFPKN</sequence>
<dbReference type="EMBL" id="LJOW01001025">
    <property type="protein sequence ID" value="OBQ31834.1"/>
    <property type="molecule type" value="Genomic_DNA"/>
</dbReference>
<evidence type="ECO:0000313" key="1">
    <source>
        <dbReference type="EMBL" id="OBQ31834.1"/>
    </source>
</evidence>
<protein>
    <submittedName>
        <fullName evidence="1">Uncharacterized protein</fullName>
    </submittedName>
</protein>
<evidence type="ECO:0000313" key="2">
    <source>
        <dbReference type="Proteomes" id="UP000092093"/>
    </source>
</evidence>
<proteinExistence type="predicted"/>
<accession>A0A1B7W3Z0</accession>
<comment type="caution">
    <text evidence="1">The sequence shown here is derived from an EMBL/GenBank/DDBJ whole genome shotgun (WGS) entry which is preliminary data.</text>
</comment>
<organism evidence="1 2">
    <name type="scientific">Aphanizomenon flos-aquae WA102</name>
    <dbReference type="NCBI Taxonomy" id="1710896"/>
    <lineage>
        <taxon>Bacteria</taxon>
        <taxon>Bacillati</taxon>
        <taxon>Cyanobacteriota</taxon>
        <taxon>Cyanophyceae</taxon>
        <taxon>Nostocales</taxon>
        <taxon>Aphanizomenonaceae</taxon>
        <taxon>Aphanizomenon</taxon>
    </lineage>
</organism>